<evidence type="ECO:0000313" key="4">
    <source>
        <dbReference type="Proteomes" id="UP000654075"/>
    </source>
</evidence>
<name>A0A813FYT4_POLGL</name>
<dbReference type="EMBL" id="CAJNNV010026266">
    <property type="protein sequence ID" value="CAE8617730.1"/>
    <property type="molecule type" value="Genomic_DNA"/>
</dbReference>
<dbReference type="GO" id="GO:0016779">
    <property type="term" value="F:nucleotidyltransferase activity"/>
    <property type="evidence" value="ECO:0007669"/>
    <property type="project" value="UniProtKB-ARBA"/>
</dbReference>
<keyword evidence="4" id="KW-1185">Reference proteome</keyword>
<evidence type="ECO:0000259" key="2">
    <source>
        <dbReference type="Pfam" id="PF12804"/>
    </source>
</evidence>
<dbReference type="OrthoDB" id="448163at2759"/>
<proteinExistence type="predicted"/>
<dbReference type="Pfam" id="PF12804">
    <property type="entry name" value="NTP_transf_3"/>
    <property type="match status" value="1"/>
</dbReference>
<dbReference type="InterPro" id="IPR025877">
    <property type="entry name" value="MobA-like_NTP_Trfase"/>
</dbReference>
<dbReference type="Proteomes" id="UP000654075">
    <property type="component" value="Unassembled WGS sequence"/>
</dbReference>
<dbReference type="SUPFAM" id="SSF53448">
    <property type="entry name" value="Nucleotide-diphospho-sugar transferases"/>
    <property type="match status" value="1"/>
</dbReference>
<keyword evidence="1" id="KW-1133">Transmembrane helix</keyword>
<organism evidence="3 4">
    <name type="scientific">Polarella glacialis</name>
    <name type="common">Dinoflagellate</name>
    <dbReference type="NCBI Taxonomy" id="89957"/>
    <lineage>
        <taxon>Eukaryota</taxon>
        <taxon>Sar</taxon>
        <taxon>Alveolata</taxon>
        <taxon>Dinophyceae</taxon>
        <taxon>Suessiales</taxon>
        <taxon>Suessiaceae</taxon>
        <taxon>Polarella</taxon>
    </lineage>
</organism>
<dbReference type="AlphaFoldDB" id="A0A813FYT4"/>
<sequence>MAGPSLTVIVPLGGVGSRFQNEGHFSRPKPFVRVFGKEMLLWVLDNLSLRDGDDLVLCFNPSWMSLSVWMREVVASKYPRCHLVELPGPTRGAAETVLLALKGVPASVRKKPVMLCDGDTFYTHDIVSSFRAVGAKENACFVFHDTQPKPMYSYCRLGPAKEILETKEKVKISDWANSGCYCFRDGEQLEAECAALLAEGEMQLSQDKVPEYYTSGVISRLLAKGEPFRALEVPIGDIHVLGTPAQVESWCRGRAPPAAARLAFCLSALRAPSSEAAAFCRTAFAQGHHIVVLTPADLALSEVKTLLRRNNLNYHELVEAGEPNCDFLVCSHALDPLLGTLERQSGYYSGGIPAPPASGQQASVQASAGRAARSKEDLAAAFGLGLFMGAVITCVLSKRS</sequence>
<evidence type="ECO:0000313" key="3">
    <source>
        <dbReference type="EMBL" id="CAE8617730.1"/>
    </source>
</evidence>
<feature type="domain" description="MobA-like NTP transferase" evidence="2">
    <location>
        <begin position="10"/>
        <end position="157"/>
    </location>
</feature>
<keyword evidence="1" id="KW-0812">Transmembrane</keyword>
<dbReference type="InterPro" id="IPR029044">
    <property type="entry name" value="Nucleotide-diphossugar_trans"/>
</dbReference>
<protein>
    <recommendedName>
        <fullName evidence="2">MobA-like NTP transferase domain-containing protein</fullName>
    </recommendedName>
</protein>
<reference evidence="3" key="1">
    <citation type="submission" date="2021-02" db="EMBL/GenBank/DDBJ databases">
        <authorList>
            <person name="Dougan E. K."/>
            <person name="Rhodes N."/>
            <person name="Thang M."/>
            <person name="Chan C."/>
        </authorList>
    </citation>
    <scope>NUCLEOTIDE SEQUENCE</scope>
</reference>
<keyword evidence="1" id="KW-0472">Membrane</keyword>
<accession>A0A813FYT4</accession>
<evidence type="ECO:0000256" key="1">
    <source>
        <dbReference type="SAM" id="Phobius"/>
    </source>
</evidence>
<comment type="caution">
    <text evidence="3">The sequence shown here is derived from an EMBL/GenBank/DDBJ whole genome shotgun (WGS) entry which is preliminary data.</text>
</comment>
<feature type="transmembrane region" description="Helical" evidence="1">
    <location>
        <begin position="378"/>
        <end position="396"/>
    </location>
</feature>
<gene>
    <name evidence="3" type="ORF">PGLA1383_LOCUS35390</name>
</gene>
<dbReference type="Gene3D" id="3.90.550.10">
    <property type="entry name" value="Spore Coat Polysaccharide Biosynthesis Protein SpsA, Chain A"/>
    <property type="match status" value="1"/>
</dbReference>